<keyword evidence="1" id="KW-1133">Transmembrane helix</keyword>
<dbReference type="AlphaFoldDB" id="A0A929MT15"/>
<accession>A0A929MT15</accession>
<organism evidence="2 3">
    <name type="scientific">Abiotrophia defectiva</name>
    <name type="common">Streptococcus defectivus</name>
    <dbReference type="NCBI Taxonomy" id="46125"/>
    <lineage>
        <taxon>Bacteria</taxon>
        <taxon>Bacillati</taxon>
        <taxon>Bacillota</taxon>
        <taxon>Bacilli</taxon>
        <taxon>Lactobacillales</taxon>
        <taxon>Aerococcaceae</taxon>
        <taxon>Abiotrophia</taxon>
    </lineage>
</organism>
<dbReference type="EMBL" id="JABZFV010000055">
    <property type="protein sequence ID" value="MBF0934709.1"/>
    <property type="molecule type" value="Genomic_DNA"/>
</dbReference>
<feature type="transmembrane region" description="Helical" evidence="1">
    <location>
        <begin position="64"/>
        <end position="81"/>
    </location>
</feature>
<evidence type="ECO:0000256" key="1">
    <source>
        <dbReference type="SAM" id="Phobius"/>
    </source>
</evidence>
<name>A0A929MT15_ABIDE</name>
<proteinExistence type="predicted"/>
<dbReference type="PIRSF" id="PIRSF031501">
    <property type="entry name" value="QueT"/>
    <property type="match status" value="1"/>
</dbReference>
<dbReference type="Pfam" id="PF06177">
    <property type="entry name" value="QueT"/>
    <property type="match status" value="1"/>
</dbReference>
<feature type="transmembrane region" description="Helical" evidence="1">
    <location>
        <begin position="25"/>
        <end position="43"/>
    </location>
</feature>
<reference evidence="2" key="1">
    <citation type="submission" date="2020-04" db="EMBL/GenBank/DDBJ databases">
        <title>Deep metagenomics examines the oral microbiome during advanced dental caries in children, revealing novel taxa and co-occurrences with host molecules.</title>
        <authorList>
            <person name="Baker J.L."/>
            <person name="Morton J.T."/>
            <person name="Dinis M."/>
            <person name="Alvarez R."/>
            <person name="Tran N.C."/>
            <person name="Knight R."/>
            <person name="Edlund A."/>
        </authorList>
    </citation>
    <scope>NUCLEOTIDE SEQUENCE</scope>
    <source>
        <strain evidence="2">JCVI_23_bin.16</strain>
    </source>
</reference>
<evidence type="ECO:0000313" key="3">
    <source>
        <dbReference type="Proteomes" id="UP000757900"/>
    </source>
</evidence>
<keyword evidence="1" id="KW-0812">Transmembrane</keyword>
<dbReference type="InterPro" id="IPR010387">
    <property type="entry name" value="QueT"/>
</dbReference>
<feature type="transmembrane region" description="Helical" evidence="1">
    <location>
        <begin position="93"/>
        <end position="112"/>
    </location>
</feature>
<feature type="transmembrane region" description="Helical" evidence="1">
    <location>
        <begin position="124"/>
        <end position="147"/>
    </location>
</feature>
<dbReference type="PANTHER" id="PTHR40044:SF1">
    <property type="entry name" value="INTEGRAL MEMBRANE PROTEIN"/>
    <property type="match status" value="1"/>
</dbReference>
<dbReference type="PANTHER" id="PTHR40044">
    <property type="entry name" value="INTEGRAL MEMBRANE PROTEIN-RELATED"/>
    <property type="match status" value="1"/>
</dbReference>
<comment type="caution">
    <text evidence="2">The sequence shown here is derived from an EMBL/GenBank/DDBJ whole genome shotgun (WGS) entry which is preliminary data.</text>
</comment>
<dbReference type="Proteomes" id="UP000757900">
    <property type="component" value="Unassembled WGS sequence"/>
</dbReference>
<evidence type="ECO:0000313" key="2">
    <source>
        <dbReference type="EMBL" id="MBF0934709.1"/>
    </source>
</evidence>
<gene>
    <name evidence="2" type="ORF">HXK00_03565</name>
</gene>
<sequence>MNNHLKPSWLSWPNWKDSRELTRTGLVAGLYIVLTFLTLPYSFGLIQFRLAETLNFTSLYNKRYVYALTLGVFIVNAYQYGPVDMVVGSLQTLLFLWLARWIGDLAVAFFAKGASAKAQTIIRYAVLTLVFSLSMFVIALEMVVVGVAEAGFWAAYTQLFTSELVMLTLGSVIMYYVSQRVDLER</sequence>
<keyword evidence="1" id="KW-0472">Membrane</keyword>
<feature type="transmembrane region" description="Helical" evidence="1">
    <location>
        <begin position="153"/>
        <end position="177"/>
    </location>
</feature>
<protein>
    <submittedName>
        <fullName evidence="2">QueT transporter family protein</fullName>
    </submittedName>
</protein>